<protein>
    <submittedName>
        <fullName evidence="1">ABC transporter ATP-binding protein</fullName>
    </submittedName>
</protein>
<keyword evidence="1" id="KW-0067">ATP-binding</keyword>
<evidence type="ECO:0000313" key="1">
    <source>
        <dbReference type="EMBL" id="AIA29974.1"/>
    </source>
</evidence>
<accession>A0A059XN55</accession>
<dbReference type="GO" id="GO:0005524">
    <property type="term" value="F:ATP binding"/>
    <property type="evidence" value="ECO:0007669"/>
    <property type="project" value="UniProtKB-KW"/>
</dbReference>
<proteinExistence type="predicted"/>
<dbReference type="RefSeq" id="WP_014960046.1">
    <property type="nucleotide sequence ID" value="NZ_CP007243.1"/>
</dbReference>
<name>A0A059XN55_9BACT</name>
<keyword evidence="2" id="KW-1185">Reference proteome</keyword>
<reference evidence="1 2" key="2">
    <citation type="journal article" date="2015" name="Biomed. Res. Int.">
        <title>Effects of Arsenite Resistance on the Growth and Functional Gene Expression of Leptospirillum ferriphilum and Acidithiobacillus thiooxidans in Pure Culture and Coculture.</title>
        <authorList>
            <person name="Jiang H."/>
            <person name="Liang Y."/>
            <person name="Yin H."/>
            <person name="Xiao Y."/>
            <person name="Guo X."/>
            <person name="Xu Y."/>
            <person name="Hu Q."/>
            <person name="Liu H."/>
            <person name="Liu X."/>
        </authorList>
    </citation>
    <scope>NUCLEOTIDE SEQUENCE [LARGE SCALE GENOMIC DNA]</scope>
    <source>
        <strain evidence="1 2">YSK</strain>
    </source>
</reference>
<organism evidence="1 2">
    <name type="scientific">Leptospirillum ferriphilum YSK</name>
    <dbReference type="NCBI Taxonomy" id="1441628"/>
    <lineage>
        <taxon>Bacteria</taxon>
        <taxon>Pseudomonadati</taxon>
        <taxon>Nitrospirota</taxon>
        <taxon>Nitrospiria</taxon>
        <taxon>Nitrospirales</taxon>
        <taxon>Nitrospiraceae</taxon>
        <taxon>Leptospirillum</taxon>
    </lineage>
</organism>
<dbReference type="HOGENOM" id="CLU_132454_1_0_0"/>
<dbReference type="AlphaFoldDB" id="A0A059XN55"/>
<sequence length="160" mass="17913">MEGDPDQYPGISKIMGLLKVLAEAGGGGDLYQLGVDLHLELGEELQLVRAAESLGFVQTPGGDIALTDLGRDILKKDINGRKKLIRERILTLPLFQTVLGWLSEEEDKSLPADKIRERLVEAFPQEDPEGQFQILVNWGRYAELFGYRADREELYVDQGD</sequence>
<gene>
    <name evidence="1" type="ORF">Y981_01495</name>
</gene>
<evidence type="ECO:0000313" key="2">
    <source>
        <dbReference type="Proteomes" id="UP000027059"/>
    </source>
</evidence>
<dbReference type="Pfam" id="PF09821">
    <property type="entry name" value="AAA_assoc_C"/>
    <property type="match status" value="1"/>
</dbReference>
<dbReference type="OrthoDB" id="9809198at2"/>
<keyword evidence="1" id="KW-0547">Nucleotide-binding</keyword>
<dbReference type="Proteomes" id="UP000027059">
    <property type="component" value="Chromosome"/>
</dbReference>
<reference evidence="2" key="1">
    <citation type="submission" date="2014-02" db="EMBL/GenBank/DDBJ databases">
        <title>Complete genome sequence and comparative genomic analysis of the nitrogen-fixing bacterium Leptospirillum ferriphilum YSK.</title>
        <authorList>
            <person name="Guo X."/>
            <person name="Yin H."/>
            <person name="Liang Y."/>
            <person name="Hu Q."/>
            <person name="Ma L."/>
            <person name="Xiao Y."/>
            <person name="Zhang X."/>
            <person name="Qiu G."/>
            <person name="Liu X."/>
        </authorList>
    </citation>
    <scope>NUCLEOTIDE SEQUENCE [LARGE SCALE GENOMIC DNA]</scope>
    <source>
        <strain evidence="2">YSK</strain>
    </source>
</reference>
<dbReference type="KEGG" id="lfp:Y981_01495"/>
<dbReference type="EMBL" id="CP007243">
    <property type="protein sequence ID" value="AIA29974.1"/>
    <property type="molecule type" value="Genomic_DNA"/>
</dbReference>
<dbReference type="InterPro" id="IPR018632">
    <property type="entry name" value="AAA-associated_dom_C"/>
</dbReference>